<protein>
    <recommendedName>
        <fullName evidence="24">Flavonoid-6-hydroxylase</fullName>
    </recommendedName>
</protein>
<dbReference type="GO" id="GO:1990904">
    <property type="term" value="C:ribonucleoprotein complex"/>
    <property type="evidence" value="ECO:0007669"/>
    <property type="project" value="UniProtKB-KW"/>
</dbReference>
<organism evidence="29">
    <name type="scientific">Salvia splendens</name>
    <name type="common">Scarlet sage</name>
    <dbReference type="NCBI Taxonomy" id="180675"/>
    <lineage>
        <taxon>Eukaryota</taxon>
        <taxon>Viridiplantae</taxon>
        <taxon>Streptophyta</taxon>
        <taxon>Embryophyta</taxon>
        <taxon>Tracheophyta</taxon>
        <taxon>Spermatophyta</taxon>
        <taxon>Magnoliopsida</taxon>
        <taxon>eudicotyledons</taxon>
        <taxon>Gunneridae</taxon>
        <taxon>Pentapetalae</taxon>
        <taxon>asterids</taxon>
        <taxon>lamiids</taxon>
        <taxon>Lamiales</taxon>
        <taxon>Lamiaceae</taxon>
        <taxon>Nepetoideae</taxon>
        <taxon>Mentheae</taxon>
        <taxon>Salviinae</taxon>
        <taxon>Salvia</taxon>
        <taxon>Salvia subgen. Calosphace</taxon>
        <taxon>core Calosphace</taxon>
    </lineage>
</organism>
<feature type="region of interest" description="Disordered" evidence="27">
    <location>
        <begin position="970"/>
        <end position="1001"/>
    </location>
</feature>
<dbReference type="GO" id="GO:0098552">
    <property type="term" value="C:side of membrane"/>
    <property type="evidence" value="ECO:0007669"/>
    <property type="project" value="UniProtKB-KW"/>
</dbReference>
<dbReference type="GO" id="GO:0003735">
    <property type="term" value="F:structural constituent of ribosome"/>
    <property type="evidence" value="ECO:0007669"/>
    <property type="project" value="InterPro"/>
</dbReference>
<feature type="binding site" description="axial binding residue" evidence="25">
    <location>
        <position position="459"/>
    </location>
    <ligand>
        <name>heme</name>
        <dbReference type="ChEBI" id="CHEBI:30413"/>
    </ligand>
    <ligandPart>
        <name>Fe</name>
        <dbReference type="ChEBI" id="CHEBI:18248"/>
    </ligandPart>
</feature>
<sequence length="1001" mass="111209">MDFLSLTTKIILSFPLLLFPLIVKTILSHFKSTNNSKLVATPPQPPGAWPFIGHLHLLDGPSPVARVLGAMADSHGPVFSLRLGSHSGVVVSSWEAMRECFTTNDRVFATRPSIAVGKYLGYGGASFGMSPYGPYWRNVRKMATVDLLTARRLDDFGHVRVEEVDRFVEDLYSMRRPGEAVALSERIELLTFNIILRMLVGRRFSFTKESHDKNGGFQEAIKKALYLGGVFVFSDAIPSLEWLDIGGYIKSMKQTYKEIDNVLEGWVQERIHTKKQNNDQSVSDFMDVMLKSMEENEMVHGYTRETVIKATILMLIMTGSESTSETIIWAISLLLNNPNTIKLAQDEIDKIVGRDKFVQESDINNLSYLQAIFKETLRLYPPGPLSGPREALEDCRIGKYHIPKGTRLVANLWKLHRDPNVWSNPDEFRPERFLNEKIQVHFKGQCFEFIPFSSGRRMCPGMTFGIQVIQLTLARLLQGFDLSMPDGEMVDMSEGLGIALPKLKPLDAVITPRLSPKLYQTTKGAEKAPIKPSNKPAFREVRRDDMPGVNPAATGPSSGGAWCVANPSVSMTAMQVALDYACGYGGTDCSAIQPNGACWEPNTVADHASYAFNDYYRKNPVATSCVFGGAARITNTDPSHGSCRFPASSTTPTTPPPAPMTPPPALMTPPATPTALPPPSPTTTFDPYTPGGDSGDGTQPTDGDYGPTGEPNSAGTTSTSLIMLIITFTCLAERFKLADFLRSLREDEGSLRFRFNIANPTTGCQKKLEIDDDLKLRAFWDKRISQEVNGEAMGDEFKGYVFKIMGGCDKQGFPMKQGVLTTGRVRLLLHRGTPCFRGYGRRTGERRRKSVRGCIVSPDLSVLNLVIVKKGDNELPGLTDTEKPRMRGPKRASKIRKLFNLNKEDDVRKYVNTYRRTFTTKAGKEVSKAPKIQRLVTPLTLQRKRARIADKKKRIAKAKTEAAEYQKLLATRMKEQRDRRSESLAKKRSKLSAATKLSAAA</sequence>
<dbReference type="PROSITE" id="PS00578">
    <property type="entry name" value="RIBOSOMAL_S6E"/>
    <property type="match status" value="1"/>
</dbReference>
<dbReference type="GO" id="GO:0005886">
    <property type="term" value="C:plasma membrane"/>
    <property type="evidence" value="ECO:0007669"/>
    <property type="project" value="UniProtKB-SubCell"/>
</dbReference>
<feature type="coiled-coil region" evidence="26">
    <location>
        <begin position="941"/>
        <end position="968"/>
    </location>
</feature>
<reference evidence="29" key="1">
    <citation type="submission" date="2018-01" db="EMBL/GenBank/DDBJ databases">
        <authorList>
            <person name="Mao J.F."/>
        </authorList>
    </citation>
    <scope>NUCLEOTIDE SEQUENCE</scope>
    <source>
        <strain evidence="29">Huo1</strain>
        <tissue evidence="29">Leaf</tissue>
    </source>
</reference>
<dbReference type="InterPro" id="IPR036396">
    <property type="entry name" value="Cyt_P450_sf"/>
</dbReference>
<evidence type="ECO:0000256" key="25">
    <source>
        <dbReference type="PIRSR" id="PIRSR602401-1"/>
    </source>
</evidence>
<keyword evidence="15" id="KW-1015">Disulfide bond</keyword>
<evidence type="ECO:0000256" key="10">
    <source>
        <dbReference type="ARBA" id="ARBA00022980"/>
    </source>
</evidence>
<comment type="catalytic activity">
    <reaction evidence="23">
        <text>apigenin 4',7-dimethyl ether + reduced [NADPH--hemoprotein reductase] + O2 = ladanein + oxidized [NADPH--hemoprotein reductase] + H2O + H(+)</text>
        <dbReference type="Rhea" id="RHEA:73435"/>
        <dbReference type="Rhea" id="RHEA-COMP:11964"/>
        <dbReference type="Rhea" id="RHEA-COMP:11965"/>
        <dbReference type="ChEBI" id="CHEBI:2769"/>
        <dbReference type="ChEBI" id="CHEBI:15377"/>
        <dbReference type="ChEBI" id="CHEBI:15378"/>
        <dbReference type="ChEBI" id="CHEBI:15379"/>
        <dbReference type="ChEBI" id="CHEBI:57618"/>
        <dbReference type="ChEBI" id="CHEBI:58210"/>
        <dbReference type="ChEBI" id="CHEBI:192702"/>
    </reaction>
    <physiologicalReaction direction="left-to-right" evidence="23">
        <dbReference type="Rhea" id="RHEA:73436"/>
    </physiologicalReaction>
</comment>
<dbReference type="InterPro" id="IPR012946">
    <property type="entry name" value="X8"/>
</dbReference>
<evidence type="ECO:0000256" key="27">
    <source>
        <dbReference type="SAM" id="MobiDB-lite"/>
    </source>
</evidence>
<evidence type="ECO:0000256" key="15">
    <source>
        <dbReference type="ARBA" id="ARBA00023157"/>
    </source>
</evidence>
<evidence type="ECO:0000256" key="26">
    <source>
        <dbReference type="SAM" id="Coils"/>
    </source>
</evidence>
<dbReference type="EMBL" id="PNBA02000021">
    <property type="protein sequence ID" value="KAG6386680.1"/>
    <property type="molecule type" value="Genomic_DNA"/>
</dbReference>
<dbReference type="Pfam" id="PF00067">
    <property type="entry name" value="p450"/>
    <property type="match status" value="1"/>
</dbReference>
<keyword evidence="13" id="KW-0503">Monooxygenase</keyword>
<comment type="catalytic activity">
    <reaction evidence="21">
        <text>genkwanin + reduced [NADPH--hemoprotein reductase] + O2 = scutellarein 7-methyl ether + oxidized [NADPH--hemoprotein reductase] + H2O</text>
        <dbReference type="Rhea" id="RHEA:73427"/>
        <dbReference type="Rhea" id="RHEA-COMP:11964"/>
        <dbReference type="Rhea" id="RHEA-COMP:11965"/>
        <dbReference type="ChEBI" id="CHEBI:15377"/>
        <dbReference type="ChEBI" id="CHEBI:15379"/>
        <dbReference type="ChEBI" id="CHEBI:57618"/>
        <dbReference type="ChEBI" id="CHEBI:58210"/>
        <dbReference type="ChEBI" id="CHEBI:192700"/>
        <dbReference type="ChEBI" id="CHEBI:192701"/>
    </reaction>
    <physiologicalReaction direction="left-to-right" evidence="21">
        <dbReference type="Rhea" id="RHEA:73428"/>
    </physiologicalReaction>
</comment>
<dbReference type="AlphaFoldDB" id="A0A8X8W262"/>
<evidence type="ECO:0000256" key="14">
    <source>
        <dbReference type="ARBA" id="ARBA00023136"/>
    </source>
</evidence>
<evidence type="ECO:0000256" key="22">
    <source>
        <dbReference type="ARBA" id="ARBA00052049"/>
    </source>
</evidence>
<dbReference type="GO" id="GO:0009506">
    <property type="term" value="C:plasmodesma"/>
    <property type="evidence" value="ECO:0007669"/>
    <property type="project" value="UniProtKB-ARBA"/>
</dbReference>
<keyword evidence="8 25" id="KW-0479">Metal-binding</keyword>
<reference evidence="29" key="2">
    <citation type="submission" date="2020-08" db="EMBL/GenBank/DDBJ databases">
        <title>Plant Genome Project.</title>
        <authorList>
            <person name="Zhang R.-G."/>
        </authorList>
    </citation>
    <scope>NUCLEOTIDE SEQUENCE</scope>
    <source>
        <strain evidence="29">Huo1</strain>
        <tissue evidence="29">Leaf</tissue>
    </source>
</reference>
<evidence type="ECO:0000256" key="5">
    <source>
        <dbReference type="ARBA" id="ARBA00022475"/>
    </source>
</evidence>
<comment type="similarity">
    <text evidence="4">Belongs to the eukaryotic ribosomal protein eS6 family.</text>
</comment>
<dbReference type="InterPro" id="IPR002401">
    <property type="entry name" value="Cyt_P450_E_grp-I"/>
</dbReference>
<feature type="region of interest" description="Disordered" evidence="27">
    <location>
        <begin position="638"/>
        <end position="714"/>
    </location>
</feature>
<dbReference type="FunFam" id="1.10.630.10:FF:000026">
    <property type="entry name" value="Cytochrome P450 82C4"/>
    <property type="match status" value="1"/>
</dbReference>
<evidence type="ECO:0000256" key="3">
    <source>
        <dbReference type="ARBA" id="ARBA00004609"/>
    </source>
</evidence>
<proteinExistence type="inferred from homology"/>
<dbReference type="PANTHER" id="PTHR47947">
    <property type="entry name" value="CYTOCHROME P450 82C3-RELATED"/>
    <property type="match status" value="1"/>
</dbReference>
<keyword evidence="30" id="KW-1185">Reference proteome</keyword>
<evidence type="ECO:0000256" key="18">
    <source>
        <dbReference type="ARBA" id="ARBA00023288"/>
    </source>
</evidence>
<keyword evidence="17" id="KW-0687">Ribonucleoprotein</keyword>
<comment type="caution">
    <text evidence="29">The sequence shown here is derived from an EMBL/GenBank/DDBJ whole genome shotgun (WGS) entry which is preliminary data.</text>
</comment>
<dbReference type="InterPro" id="IPR018282">
    <property type="entry name" value="Ribosomal_eS6_CS"/>
</dbReference>
<dbReference type="InterPro" id="IPR050651">
    <property type="entry name" value="Plant_Cytochrome_P450_Monoox"/>
</dbReference>
<evidence type="ECO:0000256" key="24">
    <source>
        <dbReference type="ARBA" id="ARBA00067499"/>
    </source>
</evidence>
<dbReference type="GO" id="GO:0016712">
    <property type="term" value="F:oxidoreductase activity, acting on paired donors, with incorporation or reduction of molecular oxygen, reduced flavin or flavoprotein as one donor, and incorporation of one atom of oxygen"/>
    <property type="evidence" value="ECO:0007669"/>
    <property type="project" value="UniProtKB-ARBA"/>
</dbReference>
<dbReference type="GO" id="GO:0020037">
    <property type="term" value="F:heme binding"/>
    <property type="evidence" value="ECO:0007669"/>
    <property type="project" value="InterPro"/>
</dbReference>
<comment type="pathway">
    <text evidence="19">Flavonoid metabolism.</text>
</comment>
<evidence type="ECO:0000256" key="4">
    <source>
        <dbReference type="ARBA" id="ARBA00009312"/>
    </source>
</evidence>
<dbReference type="SMART" id="SM01405">
    <property type="entry name" value="Ribosomal_S6e"/>
    <property type="match status" value="1"/>
</dbReference>
<dbReference type="PROSITE" id="PS00086">
    <property type="entry name" value="CYTOCHROME_P450"/>
    <property type="match status" value="1"/>
</dbReference>
<dbReference type="HAMAP" id="MF_00512">
    <property type="entry name" value="Ribosomal_eS6"/>
    <property type="match status" value="1"/>
</dbReference>
<keyword evidence="12 25" id="KW-0408">Iron</keyword>
<dbReference type="SMART" id="SM00768">
    <property type="entry name" value="X8"/>
    <property type="match status" value="1"/>
</dbReference>
<evidence type="ECO:0000256" key="1">
    <source>
        <dbReference type="ARBA" id="ARBA00001971"/>
    </source>
</evidence>
<dbReference type="GO" id="GO:0046246">
    <property type="term" value="P:terpene biosynthetic process"/>
    <property type="evidence" value="ECO:0007669"/>
    <property type="project" value="TreeGrafter"/>
</dbReference>
<evidence type="ECO:0000256" key="6">
    <source>
        <dbReference type="ARBA" id="ARBA00022617"/>
    </source>
</evidence>
<accession>A0A8X8W262</accession>
<evidence type="ECO:0000256" key="2">
    <source>
        <dbReference type="ARBA" id="ARBA00004167"/>
    </source>
</evidence>
<dbReference type="Gene3D" id="1.10.630.10">
    <property type="entry name" value="Cytochrome P450"/>
    <property type="match status" value="1"/>
</dbReference>
<evidence type="ECO:0000256" key="13">
    <source>
        <dbReference type="ARBA" id="ARBA00023033"/>
    </source>
</evidence>
<dbReference type="FunFam" id="1.20.58.1040:FF:000001">
    <property type="entry name" value="Glucan endo-1,3-beta-glucosidase 4"/>
    <property type="match status" value="1"/>
</dbReference>
<comment type="catalytic activity">
    <reaction evidence="22">
        <text>(2S)-naringenin 4',7-dimethyl ether + reduced [NADPH--hemoprotein reductase] + O2 = (2S)-carthamidin-4',7-dimethyl ether + oxidized [NADPH--hemoprotein reductase] + H2O + H(+)</text>
        <dbReference type="Rhea" id="RHEA:73439"/>
        <dbReference type="Rhea" id="RHEA-COMP:11964"/>
        <dbReference type="Rhea" id="RHEA-COMP:11965"/>
        <dbReference type="ChEBI" id="CHEBI:15377"/>
        <dbReference type="ChEBI" id="CHEBI:15378"/>
        <dbReference type="ChEBI" id="CHEBI:15379"/>
        <dbReference type="ChEBI" id="CHEBI:57618"/>
        <dbReference type="ChEBI" id="CHEBI:58210"/>
        <dbReference type="ChEBI" id="CHEBI:192816"/>
        <dbReference type="ChEBI" id="CHEBI:192817"/>
    </reaction>
    <physiologicalReaction direction="left-to-right" evidence="22">
        <dbReference type="Rhea" id="RHEA:73440"/>
    </physiologicalReaction>
</comment>
<evidence type="ECO:0000256" key="20">
    <source>
        <dbReference type="ARBA" id="ARBA00050930"/>
    </source>
</evidence>
<dbReference type="SUPFAM" id="SSF48264">
    <property type="entry name" value="Cytochrome P450"/>
    <property type="match status" value="1"/>
</dbReference>
<comment type="cofactor">
    <cofactor evidence="1 25">
        <name>heme</name>
        <dbReference type="ChEBI" id="CHEBI:30413"/>
    </cofactor>
</comment>
<gene>
    <name evidence="29" type="ORF">SASPL_151849</name>
</gene>
<evidence type="ECO:0000256" key="12">
    <source>
        <dbReference type="ARBA" id="ARBA00023004"/>
    </source>
</evidence>
<keyword evidence="5" id="KW-1003">Cell membrane</keyword>
<dbReference type="PRINTS" id="PR00385">
    <property type="entry name" value="P450"/>
</dbReference>
<evidence type="ECO:0000313" key="30">
    <source>
        <dbReference type="Proteomes" id="UP000298416"/>
    </source>
</evidence>
<dbReference type="InterPro" id="IPR001128">
    <property type="entry name" value="Cyt_P450"/>
</dbReference>
<name>A0A8X8W262_SALSN</name>
<dbReference type="InterPro" id="IPR017972">
    <property type="entry name" value="Cyt_P450_CS"/>
</dbReference>
<keyword evidence="26" id="KW-0175">Coiled coil</keyword>
<dbReference type="GO" id="GO:0005506">
    <property type="term" value="F:iron ion binding"/>
    <property type="evidence" value="ECO:0007669"/>
    <property type="project" value="InterPro"/>
</dbReference>
<dbReference type="GO" id="GO:0016114">
    <property type="term" value="P:terpenoid biosynthetic process"/>
    <property type="evidence" value="ECO:0007669"/>
    <property type="project" value="UniProtKB-ARBA"/>
</dbReference>
<evidence type="ECO:0000256" key="9">
    <source>
        <dbReference type="ARBA" id="ARBA00022729"/>
    </source>
</evidence>
<keyword evidence="16" id="KW-0325">Glycoprotein</keyword>
<evidence type="ECO:0000256" key="17">
    <source>
        <dbReference type="ARBA" id="ARBA00023274"/>
    </source>
</evidence>
<evidence type="ECO:0000256" key="23">
    <source>
        <dbReference type="ARBA" id="ARBA00052216"/>
    </source>
</evidence>
<evidence type="ECO:0000256" key="7">
    <source>
        <dbReference type="ARBA" id="ARBA00022622"/>
    </source>
</evidence>
<feature type="compositionally biased region" description="Pro residues" evidence="27">
    <location>
        <begin position="653"/>
        <end position="681"/>
    </location>
</feature>
<feature type="compositionally biased region" description="Basic and acidic residues" evidence="27">
    <location>
        <begin position="972"/>
        <end position="985"/>
    </location>
</feature>
<dbReference type="Pfam" id="PF01092">
    <property type="entry name" value="Ribosomal_S6e"/>
    <property type="match status" value="1"/>
</dbReference>
<comment type="subcellular location">
    <subcellularLocation>
        <location evidence="3">Cell membrane</location>
        <topology evidence="3">Lipid-anchor</topology>
        <topology evidence="3">GPI-anchor</topology>
    </subcellularLocation>
    <subcellularLocation>
        <location evidence="2">Membrane</location>
        <topology evidence="2">Single-pass membrane protein</topology>
    </subcellularLocation>
</comment>
<evidence type="ECO:0000256" key="11">
    <source>
        <dbReference type="ARBA" id="ARBA00023002"/>
    </source>
</evidence>
<evidence type="ECO:0000256" key="16">
    <source>
        <dbReference type="ARBA" id="ARBA00023180"/>
    </source>
</evidence>
<dbReference type="PRINTS" id="PR00463">
    <property type="entry name" value="EP450I"/>
</dbReference>
<dbReference type="InterPro" id="IPR020924">
    <property type="entry name" value="Ribosomal_eS6_arc"/>
</dbReference>
<keyword evidence="10" id="KW-0689">Ribosomal protein</keyword>
<dbReference type="Proteomes" id="UP000298416">
    <property type="component" value="Unassembled WGS sequence"/>
</dbReference>
<keyword evidence="18" id="KW-0449">Lipoprotein</keyword>
<evidence type="ECO:0000259" key="28">
    <source>
        <dbReference type="SMART" id="SM00768"/>
    </source>
</evidence>
<comment type="catalytic activity">
    <reaction evidence="20">
        <text>(2S)-sakuranetin + reduced [NADPH--hemoprotein reductase] + O2 = (2S)-7-methylcarthamidin + oxidized [NADPH--hemoprotein reductase] + H2O + H(+)</text>
        <dbReference type="Rhea" id="RHEA:73431"/>
        <dbReference type="Rhea" id="RHEA-COMP:11964"/>
        <dbReference type="Rhea" id="RHEA-COMP:11965"/>
        <dbReference type="ChEBI" id="CHEBI:15377"/>
        <dbReference type="ChEBI" id="CHEBI:15378"/>
        <dbReference type="ChEBI" id="CHEBI:15379"/>
        <dbReference type="ChEBI" id="CHEBI:28927"/>
        <dbReference type="ChEBI" id="CHEBI:57618"/>
        <dbReference type="ChEBI" id="CHEBI:58210"/>
        <dbReference type="ChEBI" id="CHEBI:192815"/>
    </reaction>
    <physiologicalReaction direction="left-to-right" evidence="20">
        <dbReference type="Rhea" id="RHEA:73432"/>
    </physiologicalReaction>
</comment>
<dbReference type="GO" id="GO:0006412">
    <property type="term" value="P:translation"/>
    <property type="evidence" value="ECO:0007669"/>
    <property type="project" value="InterPro"/>
</dbReference>
<feature type="compositionally biased region" description="Low complexity" evidence="27">
    <location>
        <begin position="991"/>
        <end position="1001"/>
    </location>
</feature>
<dbReference type="GO" id="GO:0005840">
    <property type="term" value="C:ribosome"/>
    <property type="evidence" value="ECO:0007669"/>
    <property type="project" value="UniProtKB-KW"/>
</dbReference>
<keyword evidence="7" id="KW-0336">GPI-anchor</keyword>
<feature type="domain" description="X8" evidence="28">
    <location>
        <begin position="561"/>
        <end position="645"/>
    </location>
</feature>
<evidence type="ECO:0000256" key="21">
    <source>
        <dbReference type="ARBA" id="ARBA00051691"/>
    </source>
</evidence>
<dbReference type="Gene3D" id="1.20.5.2650">
    <property type="match status" value="1"/>
</dbReference>
<dbReference type="PANTHER" id="PTHR47947:SF8">
    <property type="entry name" value="CYTOCHROME P450 82C4-LIKE"/>
    <property type="match status" value="1"/>
</dbReference>
<dbReference type="Pfam" id="PF07983">
    <property type="entry name" value="X8"/>
    <property type="match status" value="1"/>
</dbReference>
<keyword evidence="9" id="KW-0732">Signal</keyword>
<evidence type="ECO:0000256" key="8">
    <source>
        <dbReference type="ARBA" id="ARBA00022723"/>
    </source>
</evidence>
<evidence type="ECO:0000313" key="29">
    <source>
        <dbReference type="EMBL" id="KAG6386680.1"/>
    </source>
</evidence>
<keyword evidence="11" id="KW-0560">Oxidoreductase</keyword>
<evidence type="ECO:0000256" key="19">
    <source>
        <dbReference type="ARBA" id="ARBA00034479"/>
    </source>
</evidence>
<dbReference type="InterPro" id="IPR001377">
    <property type="entry name" value="Ribosomal_eS6"/>
</dbReference>
<keyword evidence="14" id="KW-0472">Membrane</keyword>
<keyword evidence="6 25" id="KW-0349">Heme</keyword>
<dbReference type="Gene3D" id="1.20.58.1040">
    <property type="match status" value="1"/>
</dbReference>